<keyword evidence="7 8" id="KW-0472">Membrane</keyword>
<organism evidence="10 11">
    <name type="scientific">Agarivorans albus MKT 106</name>
    <dbReference type="NCBI Taxonomy" id="1331007"/>
    <lineage>
        <taxon>Bacteria</taxon>
        <taxon>Pseudomonadati</taxon>
        <taxon>Pseudomonadota</taxon>
        <taxon>Gammaproteobacteria</taxon>
        <taxon>Alteromonadales</taxon>
        <taxon>Alteromonadaceae</taxon>
        <taxon>Agarivorans</taxon>
    </lineage>
</organism>
<dbReference type="AlphaFoldDB" id="R9PJI0"/>
<dbReference type="Gene3D" id="1.20.1250.20">
    <property type="entry name" value="MFS general substrate transporter like domains"/>
    <property type="match status" value="2"/>
</dbReference>
<dbReference type="SUPFAM" id="SSF103473">
    <property type="entry name" value="MFS general substrate transporter"/>
    <property type="match status" value="1"/>
</dbReference>
<dbReference type="RefSeq" id="WP_016401268.1">
    <property type="nucleotide sequence ID" value="NZ_BARX01000008.1"/>
</dbReference>
<feature type="transmembrane region" description="Helical" evidence="8">
    <location>
        <begin position="271"/>
        <end position="289"/>
    </location>
</feature>
<evidence type="ECO:0000256" key="3">
    <source>
        <dbReference type="ARBA" id="ARBA00022475"/>
    </source>
</evidence>
<evidence type="ECO:0000256" key="1">
    <source>
        <dbReference type="ARBA" id="ARBA00004429"/>
    </source>
</evidence>
<name>R9PJI0_AGAAL</name>
<feature type="transmembrane region" description="Helical" evidence="8">
    <location>
        <begin position="241"/>
        <end position="259"/>
    </location>
</feature>
<keyword evidence="11" id="KW-1185">Reference proteome</keyword>
<evidence type="ECO:0000256" key="6">
    <source>
        <dbReference type="ARBA" id="ARBA00022989"/>
    </source>
</evidence>
<keyword evidence="4" id="KW-0997">Cell inner membrane</keyword>
<evidence type="ECO:0000313" key="11">
    <source>
        <dbReference type="Proteomes" id="UP000014461"/>
    </source>
</evidence>
<evidence type="ECO:0000313" key="10">
    <source>
        <dbReference type="EMBL" id="GAD01500.1"/>
    </source>
</evidence>
<feature type="transmembrane region" description="Helical" evidence="8">
    <location>
        <begin position="135"/>
        <end position="155"/>
    </location>
</feature>
<proteinExistence type="predicted"/>
<reference evidence="10" key="1">
    <citation type="journal article" date="2013" name="Genome Announc.">
        <title>Draft Genome Sequence of Agarivorans albus Strain MKT 106T, an Agarolytic Marine Bacterium.</title>
        <authorList>
            <person name="Yasuike M."/>
            <person name="Nakamura Y."/>
            <person name="Kai W."/>
            <person name="Fujiwara A."/>
            <person name="Fukui Y."/>
            <person name="Satomi M."/>
            <person name="Sano M."/>
        </authorList>
    </citation>
    <scope>NUCLEOTIDE SEQUENCE [LARGE SCALE GENOMIC DNA]</scope>
</reference>
<comment type="subcellular location">
    <subcellularLocation>
        <location evidence="1">Cell inner membrane</location>
        <topology evidence="1">Multi-pass membrane protein</topology>
    </subcellularLocation>
</comment>
<feature type="transmembrane region" description="Helical" evidence="8">
    <location>
        <begin position="42"/>
        <end position="61"/>
    </location>
</feature>
<dbReference type="PANTHER" id="PTHR23522">
    <property type="entry name" value="BLL5896 PROTEIN"/>
    <property type="match status" value="1"/>
</dbReference>
<keyword evidence="5 8" id="KW-0812">Transmembrane</keyword>
<gene>
    <name evidence="10" type="ORF">AALB_1580</name>
</gene>
<comment type="caution">
    <text evidence="10">The sequence shown here is derived from an EMBL/GenBank/DDBJ whole genome shotgun (WGS) entry which is preliminary data.</text>
</comment>
<feature type="transmembrane region" description="Helical" evidence="8">
    <location>
        <begin position="161"/>
        <end position="184"/>
    </location>
</feature>
<dbReference type="InterPro" id="IPR026032">
    <property type="entry name" value="HcaT-like"/>
</dbReference>
<evidence type="ECO:0000256" key="5">
    <source>
        <dbReference type="ARBA" id="ARBA00022692"/>
    </source>
</evidence>
<feature type="transmembrane region" description="Helical" evidence="8">
    <location>
        <begin position="102"/>
        <end position="123"/>
    </location>
</feature>
<dbReference type="PANTHER" id="PTHR23522:SF10">
    <property type="entry name" value="3-PHENYLPROPIONIC ACID TRANSPORTER-RELATED"/>
    <property type="match status" value="1"/>
</dbReference>
<keyword evidence="2" id="KW-0813">Transport</keyword>
<feature type="transmembrane region" description="Helical" evidence="8">
    <location>
        <begin position="331"/>
        <end position="353"/>
    </location>
</feature>
<dbReference type="InterPro" id="IPR024989">
    <property type="entry name" value="MFS_assoc_dom"/>
</dbReference>
<keyword evidence="6 8" id="KW-1133">Transmembrane helix</keyword>
<dbReference type="NCBIfam" id="NF008346">
    <property type="entry name" value="PRK11128.1"/>
    <property type="match status" value="1"/>
</dbReference>
<dbReference type="NCBIfam" id="NF037955">
    <property type="entry name" value="mfs"/>
    <property type="match status" value="1"/>
</dbReference>
<protein>
    <submittedName>
        <fullName evidence="10">Probable 3-phenylpropionic acid transporter</fullName>
    </submittedName>
</protein>
<feature type="transmembrane region" description="Helical" evidence="8">
    <location>
        <begin position="359"/>
        <end position="377"/>
    </location>
</feature>
<dbReference type="Proteomes" id="UP000014461">
    <property type="component" value="Unassembled WGS sequence"/>
</dbReference>
<dbReference type="EMBL" id="BARX01000008">
    <property type="protein sequence ID" value="GAD01500.1"/>
    <property type="molecule type" value="Genomic_DNA"/>
</dbReference>
<accession>R9PJI0</accession>
<dbReference type="InterPro" id="IPR036259">
    <property type="entry name" value="MFS_trans_sf"/>
</dbReference>
<dbReference type="GO" id="GO:0005886">
    <property type="term" value="C:plasma membrane"/>
    <property type="evidence" value="ECO:0007669"/>
    <property type="project" value="UniProtKB-SubCell"/>
</dbReference>
<feature type="transmembrane region" description="Helical" evidence="8">
    <location>
        <begin position="12"/>
        <end position="30"/>
    </location>
</feature>
<sequence>MFKPKAASWISLYFSGLFFAWGIFLPFWALWLESEGLDPSQIGMLLGFSMLARFLGNVLLMPRIKSAKHLLPGVRWVSFASILVVASLCWLNGYFWLTVLTLAANFFIATLIPLGDAVATKWVSQLQLDYGRVRVFGSIAFIVSSTLLGLGLTYFSHSLILYATLASLVVMWGLSLLTPASPLVDDESDGEPVSSKLWPVLKQTHALKFVAVTALIQGSHAAYYAYSTLYWKSIGYAESTIGYLWSIGVALEMSILIFGSKWFKSWNANKMFLLAAVGGVIRWGIFGSTEVLPLMMLSQGLHALTFALTQLAAIKYIASEAPSSQAIPLQALYSAIALNMGTALLTFLSSALYEPIGSGIFLIMGGLSALAIPLLLLNAKSAKASNS</sequence>
<dbReference type="STRING" id="1331007.AALB_1580"/>
<dbReference type="GO" id="GO:0030395">
    <property type="term" value="F:lactose binding"/>
    <property type="evidence" value="ECO:0007669"/>
    <property type="project" value="TreeGrafter"/>
</dbReference>
<dbReference type="Pfam" id="PF12832">
    <property type="entry name" value="MFS_1_like"/>
    <property type="match status" value="1"/>
</dbReference>
<evidence type="ECO:0000256" key="2">
    <source>
        <dbReference type="ARBA" id="ARBA00022448"/>
    </source>
</evidence>
<evidence type="ECO:0000256" key="4">
    <source>
        <dbReference type="ARBA" id="ARBA00022519"/>
    </source>
</evidence>
<feature type="domain" description="Major facilitator superfamily associated" evidence="9">
    <location>
        <begin position="17"/>
        <end position="356"/>
    </location>
</feature>
<dbReference type="PIRSF" id="PIRSF004925">
    <property type="entry name" value="HcaT"/>
    <property type="match status" value="1"/>
</dbReference>
<evidence type="ECO:0000256" key="7">
    <source>
        <dbReference type="ARBA" id="ARBA00023136"/>
    </source>
</evidence>
<evidence type="ECO:0000259" key="9">
    <source>
        <dbReference type="Pfam" id="PF12832"/>
    </source>
</evidence>
<evidence type="ECO:0000256" key="8">
    <source>
        <dbReference type="SAM" id="Phobius"/>
    </source>
</evidence>
<dbReference type="GO" id="GO:0015528">
    <property type="term" value="F:lactose:proton symporter activity"/>
    <property type="evidence" value="ECO:0007669"/>
    <property type="project" value="TreeGrafter"/>
</dbReference>
<keyword evidence="3" id="KW-1003">Cell membrane</keyword>